<dbReference type="AlphaFoldDB" id="A0A1J5RW98"/>
<evidence type="ECO:0000256" key="1">
    <source>
        <dbReference type="ARBA" id="ARBA00023235"/>
    </source>
</evidence>
<dbReference type="SUPFAM" id="SSF51703">
    <property type="entry name" value="Cobalamin (vitamin B12)-dependent enzymes"/>
    <property type="match status" value="1"/>
</dbReference>
<dbReference type="InterPro" id="IPR016176">
    <property type="entry name" value="Cbl-dep_enz_cat"/>
</dbReference>
<organism evidence="3">
    <name type="scientific">mine drainage metagenome</name>
    <dbReference type="NCBI Taxonomy" id="410659"/>
    <lineage>
        <taxon>unclassified sequences</taxon>
        <taxon>metagenomes</taxon>
        <taxon>ecological metagenomes</taxon>
    </lineage>
</organism>
<evidence type="ECO:0000313" key="3">
    <source>
        <dbReference type="EMBL" id="OIR00401.1"/>
    </source>
</evidence>
<accession>A0A1J5RW98</accession>
<dbReference type="EMBL" id="MLJW01000095">
    <property type="protein sequence ID" value="OIR00401.1"/>
    <property type="molecule type" value="Genomic_DNA"/>
</dbReference>
<proteinExistence type="predicted"/>
<dbReference type="InterPro" id="IPR006098">
    <property type="entry name" value="MMCoA_mutase_a_cat"/>
</dbReference>
<dbReference type="InterPro" id="IPR006099">
    <property type="entry name" value="MeMalonylCoA_mutase_a/b_cat"/>
</dbReference>
<feature type="domain" description="Methylmalonyl-CoA mutase alpha/beta chain catalytic" evidence="2">
    <location>
        <begin position="19"/>
        <end position="534"/>
    </location>
</feature>
<sequence length="541" mass="60010">MNDRAKPGVKPETKLVVNESGIEVKPLYTAADVEVSGGYKMVGLPGEYPFTRGIHRLMYRKQPWTMRQYAGFGNPSETNQRFKYLIANGQTGLNVAFDLPTQIGLDSDDPLAEGEIGRVGMSVDTLRDFELAFDGIDLDKITVSLTINGAAAILIAMYLAMAEKRGYDVNKLRGTAQNDILKEFIGRGTWIFPVEPSIRLVGDTIEYCARHAPKYSPVSVCGYHIRESGATPAQEMAYAFCIAKAYADEVIKRGLPVDEFAGRLSYNFNIFGNIFEQVCKFRAGRSLWAKIMKEEYGAEQPGSMWLRMIAAGGGGGLTFEQPELNIVRGAYYALISALSGTQTMALCSYDEAYTIPTEYSARISLRTMQILIEEMGLTETVDPLAGSYYVETMTNQMRDKMVEIMAETDAQGGIVKLVSEGIVQAKVSAQAYQMQRDIESGAFPKVGVNRYRNDSDEEHPVEFHPYREEDARRQIDNLNRVRAERDAQEVADCLARVGTDARSGANVMPAIVAAVKAYASVGEITRELVAVFGRYREPIRF</sequence>
<comment type="caution">
    <text evidence="3">The sequence shown here is derived from an EMBL/GenBank/DDBJ whole genome shotgun (WGS) entry which is preliminary data.</text>
</comment>
<dbReference type="NCBIfam" id="TIGR00641">
    <property type="entry name" value="acid_CoA_mut_N"/>
    <property type="match status" value="1"/>
</dbReference>
<dbReference type="PANTHER" id="PTHR48101:SF1">
    <property type="entry name" value="METHYLMALONYL-COA MUTASE, LARGE SUBUNIT"/>
    <property type="match status" value="1"/>
</dbReference>
<dbReference type="Pfam" id="PF01642">
    <property type="entry name" value="MM_CoA_mutase"/>
    <property type="match status" value="1"/>
</dbReference>
<dbReference type="Gene3D" id="3.20.20.240">
    <property type="entry name" value="Methylmalonyl-CoA mutase"/>
    <property type="match status" value="1"/>
</dbReference>
<evidence type="ECO:0000259" key="2">
    <source>
        <dbReference type="Pfam" id="PF01642"/>
    </source>
</evidence>
<name>A0A1J5RW98_9ZZZZ</name>
<reference evidence="3" key="1">
    <citation type="submission" date="2016-10" db="EMBL/GenBank/DDBJ databases">
        <title>Sequence of Gallionella enrichment culture.</title>
        <authorList>
            <person name="Poehlein A."/>
            <person name="Muehling M."/>
            <person name="Daniel R."/>
        </authorList>
    </citation>
    <scope>NUCLEOTIDE SEQUENCE</scope>
</reference>
<gene>
    <name evidence="3" type="primary">scpA_12</name>
    <name evidence="3" type="ORF">GALL_174660</name>
</gene>
<dbReference type="PANTHER" id="PTHR48101">
    <property type="entry name" value="METHYLMALONYL-COA MUTASE, MITOCHONDRIAL-RELATED"/>
    <property type="match status" value="1"/>
</dbReference>
<keyword evidence="1 3" id="KW-0413">Isomerase</keyword>
<protein>
    <submittedName>
        <fullName evidence="3">Methylmalonyl-CoA mutase</fullName>
        <ecNumber evidence="3">5.4.99.2</ecNumber>
    </submittedName>
</protein>
<dbReference type="GO" id="GO:0031419">
    <property type="term" value="F:cobalamin binding"/>
    <property type="evidence" value="ECO:0007669"/>
    <property type="project" value="InterPro"/>
</dbReference>
<dbReference type="GO" id="GO:0004494">
    <property type="term" value="F:methylmalonyl-CoA mutase activity"/>
    <property type="evidence" value="ECO:0007669"/>
    <property type="project" value="UniProtKB-EC"/>
</dbReference>
<dbReference type="EC" id="5.4.99.2" evidence="3"/>